<evidence type="ECO:0000313" key="2">
    <source>
        <dbReference type="Proteomes" id="UP000237319"/>
    </source>
</evidence>
<name>A0A2S5CX05_LYSSH</name>
<sequence length="53" mass="5778">MKRNETLAVQSFAVNKNEKFTLVDGSEGGDSCGTAQNVRRNNLRVSEGYGLLC</sequence>
<proteinExistence type="predicted"/>
<comment type="caution">
    <text evidence="1">The sequence shown here is derived from an EMBL/GenBank/DDBJ whole genome shotgun (WGS) entry which is preliminary data.</text>
</comment>
<reference evidence="1 2" key="1">
    <citation type="submission" date="2017-11" db="EMBL/GenBank/DDBJ databases">
        <title>Genome sequence of Lysinibacillus sphaericus, a lignin-degrading bacteria isolated from municipal solid waste soil.</title>
        <authorList>
            <person name="Persinoti G.F."/>
            <person name="Paixao D.A."/>
            <person name="Bugg T.D."/>
            <person name="Squina F.M."/>
        </authorList>
    </citation>
    <scope>NUCLEOTIDE SEQUENCE [LARGE SCALE GENOMIC DNA]</scope>
    <source>
        <strain evidence="1 2">A1</strain>
    </source>
</reference>
<accession>A0A2S5CX05</accession>
<keyword evidence="2" id="KW-1185">Reference proteome</keyword>
<dbReference type="Proteomes" id="UP000237319">
    <property type="component" value="Unassembled WGS sequence"/>
</dbReference>
<organism evidence="1 2">
    <name type="scientific">Lysinibacillus sphaericus</name>
    <name type="common">Bacillus sphaericus</name>
    <dbReference type="NCBI Taxonomy" id="1421"/>
    <lineage>
        <taxon>Bacteria</taxon>
        <taxon>Bacillati</taxon>
        <taxon>Bacillota</taxon>
        <taxon>Bacilli</taxon>
        <taxon>Bacillales</taxon>
        <taxon>Bacillaceae</taxon>
        <taxon>Lysinibacillus</taxon>
    </lineage>
</organism>
<protein>
    <submittedName>
        <fullName evidence="1">Uncharacterized protein</fullName>
    </submittedName>
</protein>
<dbReference type="EMBL" id="PGLV01000001">
    <property type="protein sequence ID" value="POZ55272.1"/>
    <property type="molecule type" value="Genomic_DNA"/>
</dbReference>
<gene>
    <name evidence="1" type="ORF">LYSIN_00054</name>
</gene>
<evidence type="ECO:0000313" key="1">
    <source>
        <dbReference type="EMBL" id="POZ55272.1"/>
    </source>
</evidence>
<dbReference type="AlphaFoldDB" id="A0A2S5CX05"/>